<comment type="caution">
    <text evidence="4">The sequence shown here is derived from an EMBL/GenBank/DDBJ whole genome shotgun (WGS) entry which is preliminary data.</text>
</comment>
<evidence type="ECO:0000256" key="3">
    <source>
        <dbReference type="HAMAP-Rule" id="MF_00385"/>
    </source>
</evidence>
<protein>
    <recommendedName>
        <fullName evidence="3">Small ribosomal subunit protein bS16</fullName>
    </recommendedName>
</protein>
<dbReference type="SUPFAM" id="SSF54565">
    <property type="entry name" value="Ribosomal protein S16"/>
    <property type="match status" value="1"/>
</dbReference>
<evidence type="ECO:0000313" key="4">
    <source>
        <dbReference type="EMBL" id="OGY37355.1"/>
    </source>
</evidence>
<gene>
    <name evidence="3" type="primary">rpsP</name>
    <name evidence="4" type="ORF">A3E36_02910</name>
</gene>
<dbReference type="PANTHER" id="PTHR12919">
    <property type="entry name" value="30S RIBOSOMAL PROTEIN S16"/>
    <property type="match status" value="1"/>
</dbReference>
<dbReference type="EMBL" id="MHHS01000009">
    <property type="protein sequence ID" value="OGY37355.1"/>
    <property type="molecule type" value="Genomic_DNA"/>
</dbReference>
<dbReference type="GO" id="GO:0005737">
    <property type="term" value="C:cytoplasm"/>
    <property type="evidence" value="ECO:0007669"/>
    <property type="project" value="UniProtKB-ARBA"/>
</dbReference>
<evidence type="ECO:0000256" key="1">
    <source>
        <dbReference type="ARBA" id="ARBA00022980"/>
    </source>
</evidence>
<proteinExistence type="inferred from homology"/>
<dbReference type="GO" id="GO:0006412">
    <property type="term" value="P:translation"/>
    <property type="evidence" value="ECO:0007669"/>
    <property type="project" value="UniProtKB-UniRule"/>
</dbReference>
<keyword evidence="1 3" id="KW-0689">Ribosomal protein</keyword>
<dbReference type="Gene3D" id="3.30.1320.10">
    <property type="match status" value="1"/>
</dbReference>
<dbReference type="Proteomes" id="UP000177941">
    <property type="component" value="Unassembled WGS sequence"/>
</dbReference>
<dbReference type="Pfam" id="PF00886">
    <property type="entry name" value="Ribosomal_S16"/>
    <property type="match status" value="1"/>
</dbReference>
<organism evidence="4 5">
    <name type="scientific">Candidatus Andersenbacteria bacterium RIFCSPHIGHO2_12_FULL_45_11b</name>
    <dbReference type="NCBI Taxonomy" id="1797282"/>
    <lineage>
        <taxon>Bacteria</taxon>
        <taxon>Candidatus Anderseniibacteriota</taxon>
    </lineage>
</organism>
<dbReference type="InterPro" id="IPR023803">
    <property type="entry name" value="Ribosomal_bS16_dom_sf"/>
</dbReference>
<evidence type="ECO:0000256" key="2">
    <source>
        <dbReference type="ARBA" id="ARBA00023274"/>
    </source>
</evidence>
<dbReference type="AlphaFoldDB" id="A0A1G1XB97"/>
<dbReference type="HAMAP" id="MF_00385">
    <property type="entry name" value="Ribosomal_bS16"/>
    <property type="match status" value="1"/>
</dbReference>
<comment type="similarity">
    <text evidence="3">Belongs to the bacterial ribosomal protein bS16 family.</text>
</comment>
<reference evidence="4 5" key="1">
    <citation type="journal article" date="2016" name="Nat. Commun.">
        <title>Thousands of microbial genomes shed light on interconnected biogeochemical processes in an aquifer system.</title>
        <authorList>
            <person name="Anantharaman K."/>
            <person name="Brown C.T."/>
            <person name="Hug L.A."/>
            <person name="Sharon I."/>
            <person name="Castelle C.J."/>
            <person name="Probst A.J."/>
            <person name="Thomas B.C."/>
            <person name="Singh A."/>
            <person name="Wilkins M.J."/>
            <person name="Karaoz U."/>
            <person name="Brodie E.L."/>
            <person name="Williams K.H."/>
            <person name="Hubbard S.S."/>
            <person name="Banfield J.F."/>
        </authorList>
    </citation>
    <scope>NUCLEOTIDE SEQUENCE [LARGE SCALE GENOMIC DNA]</scope>
</reference>
<dbReference type="GO" id="GO:0003735">
    <property type="term" value="F:structural constituent of ribosome"/>
    <property type="evidence" value="ECO:0007669"/>
    <property type="project" value="InterPro"/>
</dbReference>
<dbReference type="GO" id="GO:0015935">
    <property type="term" value="C:small ribosomal subunit"/>
    <property type="evidence" value="ECO:0007669"/>
    <property type="project" value="TreeGrafter"/>
</dbReference>
<keyword evidence="2 3" id="KW-0687">Ribonucleoprotein</keyword>
<name>A0A1G1XB97_9BACT</name>
<accession>A0A1G1XB97</accession>
<dbReference type="PANTHER" id="PTHR12919:SF20">
    <property type="entry name" value="SMALL RIBOSOMAL SUBUNIT PROTEIN BS16M"/>
    <property type="match status" value="1"/>
</dbReference>
<evidence type="ECO:0000313" key="5">
    <source>
        <dbReference type="Proteomes" id="UP000177941"/>
    </source>
</evidence>
<dbReference type="NCBIfam" id="TIGR00002">
    <property type="entry name" value="S16"/>
    <property type="match status" value="1"/>
</dbReference>
<dbReference type="InterPro" id="IPR000307">
    <property type="entry name" value="Ribosomal_bS16"/>
</dbReference>
<sequence length="98" mass="10972">MLRIRLQRRGKRGYATYRVVVADGHAPIKGRFIEDIGSYNPHTSTFSVDTEAVKNWMSKGVQPSDTVYNLLITNKIITGEKKALFTPKPKQAEPAPAK</sequence>